<organism evidence="2 3">
    <name type="scientific">Paucimonas lemoignei</name>
    <name type="common">Pseudomonas lemoignei</name>
    <dbReference type="NCBI Taxonomy" id="29443"/>
    <lineage>
        <taxon>Bacteria</taxon>
        <taxon>Pseudomonadati</taxon>
        <taxon>Pseudomonadota</taxon>
        <taxon>Betaproteobacteria</taxon>
        <taxon>Burkholderiales</taxon>
        <taxon>Burkholderiaceae</taxon>
        <taxon>Paucimonas</taxon>
    </lineage>
</organism>
<accession>A0A4R3HZY5</accession>
<dbReference type="InterPro" id="IPR013046">
    <property type="entry name" value="GpV/Gp45"/>
</dbReference>
<dbReference type="EMBL" id="SLZQ01000002">
    <property type="protein sequence ID" value="TCS38474.1"/>
    <property type="molecule type" value="Genomic_DNA"/>
</dbReference>
<evidence type="ECO:0000259" key="1">
    <source>
        <dbReference type="Pfam" id="PF06890"/>
    </source>
</evidence>
<feature type="domain" description="Bacteriophage Mu Gp45 N-terminal" evidence="1">
    <location>
        <begin position="34"/>
        <end position="99"/>
    </location>
</feature>
<comment type="caution">
    <text evidence="2">The sequence shown here is derived from an EMBL/GenBank/DDBJ whole genome shotgun (WGS) entry which is preliminary data.</text>
</comment>
<protein>
    <submittedName>
        <fullName evidence="2">Phage baseplate assembly protein V</fullName>
    </submittedName>
</protein>
<dbReference type="InterPro" id="IPR053861">
    <property type="entry name" value="Phage_Mu_Gp45_N"/>
</dbReference>
<dbReference type="AlphaFoldDB" id="A0A4R3HZY5"/>
<keyword evidence="3" id="KW-1185">Reference proteome</keyword>
<dbReference type="Pfam" id="PF06890">
    <property type="entry name" value="Phage_Mu_Gp45"/>
    <property type="match status" value="1"/>
</dbReference>
<proteinExistence type="predicted"/>
<dbReference type="NCBIfam" id="TIGR01644">
    <property type="entry name" value="phage_P2_V"/>
    <property type="match status" value="1"/>
</dbReference>
<evidence type="ECO:0000313" key="2">
    <source>
        <dbReference type="EMBL" id="TCS38474.1"/>
    </source>
</evidence>
<dbReference type="InterPro" id="IPR014462">
    <property type="entry name" value="Phage_Mu_Gp45"/>
</dbReference>
<evidence type="ECO:0000313" key="3">
    <source>
        <dbReference type="Proteomes" id="UP000295382"/>
    </source>
</evidence>
<gene>
    <name evidence="2" type="ORF">EDC30_102213</name>
</gene>
<dbReference type="PIRSF" id="PIRSF012337">
    <property type="entry name" value="gp45"/>
    <property type="match status" value="1"/>
</dbReference>
<dbReference type="Proteomes" id="UP000295382">
    <property type="component" value="Unassembled WGS sequence"/>
</dbReference>
<name>A0A4R3HZY5_PAULE</name>
<sequence length="221" mass="23019">MAQEKANTQGNTMQPSDVKAMIGRAFAGVRQALRGKVIRANAAKRVILIQGDGVAGEKFNSTEFFQHPGLRSVPIDGMQTVVVPLNGKSAAGVVVACSNGTLFVTDLQAGEVALFNENDGVANSLILRNGKLAELTTDTFKIKATTLVDIDTPLVKMSHNLEVAENTKTDTINVTSTAADASQMAGGLKAAKDIVAGTVSLQNHITTGVQSGSSLSGKPQQ</sequence>
<reference evidence="2 3" key="1">
    <citation type="submission" date="2019-03" db="EMBL/GenBank/DDBJ databases">
        <title>Genomic Encyclopedia of Type Strains, Phase IV (KMG-IV): sequencing the most valuable type-strain genomes for metagenomic binning, comparative biology and taxonomic classification.</title>
        <authorList>
            <person name="Goeker M."/>
        </authorList>
    </citation>
    <scope>NUCLEOTIDE SEQUENCE [LARGE SCALE GENOMIC DNA]</scope>
    <source>
        <strain evidence="2 3">DSM 7445</strain>
    </source>
</reference>